<dbReference type="Proteomes" id="UP001205566">
    <property type="component" value="Unassembled WGS sequence"/>
</dbReference>
<reference evidence="2" key="1">
    <citation type="thesis" date="2020" institute="Technische Universitat Dresden" country="Dresden, Germany">
        <title>The Agarolytic System of Microbulbifer elongatus PORT2, Isolated from Batu Karas, Pangandaran West Java Indonesia.</title>
        <authorList>
            <person name="Anggraeni S.R."/>
        </authorList>
    </citation>
    <scope>NUCLEOTIDE SEQUENCE</scope>
    <source>
        <strain evidence="2">PORT2</strain>
    </source>
</reference>
<dbReference type="EMBL" id="JACASI010000048">
    <property type="protein sequence ID" value="MCQ3831085.1"/>
    <property type="molecule type" value="Genomic_DNA"/>
</dbReference>
<keyword evidence="1" id="KW-1133">Transmembrane helix</keyword>
<accession>A0ABT1P4S1</accession>
<feature type="transmembrane region" description="Helical" evidence="1">
    <location>
        <begin position="41"/>
        <end position="60"/>
    </location>
</feature>
<evidence type="ECO:0000313" key="2">
    <source>
        <dbReference type="EMBL" id="MCQ3831085.1"/>
    </source>
</evidence>
<protein>
    <submittedName>
        <fullName evidence="2">DUF2788 domain-containing protein</fullName>
    </submittedName>
</protein>
<comment type="caution">
    <text evidence="2">The sequence shown here is derived from an EMBL/GenBank/DDBJ whole genome shotgun (WGS) entry which is preliminary data.</text>
</comment>
<keyword evidence="1" id="KW-0812">Transmembrane</keyword>
<proteinExistence type="predicted"/>
<evidence type="ECO:0000256" key="1">
    <source>
        <dbReference type="SAM" id="Phobius"/>
    </source>
</evidence>
<keyword evidence="1" id="KW-0472">Membrane</keyword>
<keyword evidence="3" id="KW-1185">Reference proteome</keyword>
<name>A0ABT1P4S1_9GAMM</name>
<organism evidence="2 3">
    <name type="scientific">Microbulbifer elongatus</name>
    <dbReference type="NCBI Taxonomy" id="86173"/>
    <lineage>
        <taxon>Bacteria</taxon>
        <taxon>Pseudomonadati</taxon>
        <taxon>Pseudomonadota</taxon>
        <taxon>Gammaproteobacteria</taxon>
        <taxon>Cellvibrionales</taxon>
        <taxon>Microbulbiferaceae</taxon>
        <taxon>Microbulbifer</taxon>
    </lineage>
</organism>
<dbReference type="InterPro" id="IPR021249">
    <property type="entry name" value="DUF2788"/>
</dbReference>
<dbReference type="RefSeq" id="WP_255876012.1">
    <property type="nucleotide sequence ID" value="NZ_JACASI010000048.1"/>
</dbReference>
<sequence>MSFELFEEYSLIVGIGGLILFMVFIVWNLAKESKAGRFGTFILFIALGLGLLGFLAKTVLVEVMGLGQ</sequence>
<gene>
    <name evidence="2" type="ORF">HXX02_16725</name>
</gene>
<evidence type="ECO:0000313" key="3">
    <source>
        <dbReference type="Proteomes" id="UP001205566"/>
    </source>
</evidence>
<dbReference type="Pfam" id="PF10981">
    <property type="entry name" value="DUF2788"/>
    <property type="match status" value="1"/>
</dbReference>
<feature type="transmembrane region" description="Helical" evidence="1">
    <location>
        <begin position="12"/>
        <end position="29"/>
    </location>
</feature>